<dbReference type="Proteomes" id="UP001500063">
    <property type="component" value="Unassembled WGS sequence"/>
</dbReference>
<proteinExistence type="predicted"/>
<comment type="caution">
    <text evidence="2">The sequence shown here is derived from an EMBL/GenBank/DDBJ whole genome shotgun (WGS) entry which is preliminary data.</text>
</comment>
<dbReference type="RefSeq" id="WP_344117054.1">
    <property type="nucleotide sequence ID" value="NZ_BAAABW010000008.1"/>
</dbReference>
<evidence type="ECO:0000256" key="1">
    <source>
        <dbReference type="SAM" id="MobiDB-lite"/>
    </source>
</evidence>
<name>A0ABP3G9L0_9ACTN</name>
<dbReference type="EMBL" id="BAAABW010000008">
    <property type="protein sequence ID" value="GAA0340142.1"/>
    <property type="molecule type" value="Genomic_DNA"/>
</dbReference>
<accession>A0ABP3G9L0</accession>
<evidence type="ECO:0000313" key="2">
    <source>
        <dbReference type="EMBL" id="GAA0340142.1"/>
    </source>
</evidence>
<sequence length="222" mass="23593">MTATATATLGPATEPAGSADALTERTLRDSLHAALDADARAWLDRALGEVADSATALHRHFPAAGRGCGRGPLPGWAGWSIADAARTVLLLAASPDARTLVSEAVSLYHRGDAYERIGVLRALPFLPIGPAALPLVDDALRTNDTRLIGAAVGPYACRHLDQDHWRQAVLKCLFTGIRLSAVAGLDARRDAELAAMAERFAQERRAAGRPVPDDTWLLTHAR</sequence>
<feature type="compositionally biased region" description="Low complexity" evidence="1">
    <location>
        <begin position="1"/>
        <end position="17"/>
    </location>
</feature>
<dbReference type="InterPro" id="IPR047715">
    <property type="entry name" value="EboA_dom"/>
</dbReference>
<reference evidence="3" key="1">
    <citation type="journal article" date="2019" name="Int. J. Syst. Evol. Microbiol.">
        <title>The Global Catalogue of Microorganisms (GCM) 10K type strain sequencing project: providing services to taxonomists for standard genome sequencing and annotation.</title>
        <authorList>
            <consortium name="The Broad Institute Genomics Platform"/>
            <consortium name="The Broad Institute Genome Sequencing Center for Infectious Disease"/>
            <person name="Wu L."/>
            <person name="Ma J."/>
        </authorList>
    </citation>
    <scope>NUCLEOTIDE SEQUENCE [LARGE SCALE GENOMIC DNA]</scope>
    <source>
        <strain evidence="3">JCM 4565</strain>
    </source>
</reference>
<organism evidence="2 3">
    <name type="scientific">Streptomyces blastmyceticus</name>
    <dbReference type="NCBI Taxonomy" id="68180"/>
    <lineage>
        <taxon>Bacteria</taxon>
        <taxon>Bacillati</taxon>
        <taxon>Actinomycetota</taxon>
        <taxon>Actinomycetes</taxon>
        <taxon>Kitasatosporales</taxon>
        <taxon>Streptomycetaceae</taxon>
        <taxon>Streptomyces</taxon>
    </lineage>
</organism>
<keyword evidence="3" id="KW-1185">Reference proteome</keyword>
<gene>
    <name evidence="2" type="ORF">GCM10010319_15250</name>
</gene>
<protein>
    <submittedName>
        <fullName evidence="2">EboA domain-containing protein</fullName>
    </submittedName>
</protein>
<feature type="region of interest" description="Disordered" evidence="1">
    <location>
        <begin position="1"/>
        <end position="20"/>
    </location>
</feature>
<dbReference type="NCBIfam" id="NF035938">
    <property type="entry name" value="EboA_domain"/>
    <property type="match status" value="1"/>
</dbReference>
<evidence type="ECO:0000313" key="3">
    <source>
        <dbReference type="Proteomes" id="UP001500063"/>
    </source>
</evidence>